<dbReference type="InterPro" id="IPR055568">
    <property type="entry name" value="DUF7144"/>
</dbReference>
<name>A0ABY4Q476_9ACTN</name>
<feature type="transmembrane region" description="Helical" evidence="1">
    <location>
        <begin position="113"/>
        <end position="132"/>
    </location>
</feature>
<gene>
    <name evidence="3" type="ORF">M4V62_40915</name>
</gene>
<dbReference type="RefSeq" id="WP_249592263.1">
    <property type="nucleotide sequence ID" value="NZ_BAAAQL010000018.1"/>
</dbReference>
<feature type="transmembrane region" description="Helical" evidence="1">
    <location>
        <begin position="63"/>
        <end position="84"/>
    </location>
</feature>
<keyword evidence="1" id="KW-0812">Transmembrane</keyword>
<evidence type="ECO:0000313" key="4">
    <source>
        <dbReference type="Proteomes" id="UP000829992"/>
    </source>
</evidence>
<feature type="transmembrane region" description="Helical" evidence="1">
    <location>
        <begin position="12"/>
        <end position="31"/>
    </location>
</feature>
<evidence type="ECO:0000313" key="3">
    <source>
        <dbReference type="EMBL" id="UQT60931.1"/>
    </source>
</evidence>
<dbReference type="Proteomes" id="UP000829992">
    <property type="component" value="Chromosome"/>
</dbReference>
<sequence>MATTTQHHRPGTAQIAAGGLTIFAGVLLFLSGSMDFCRGLMAVLEDDIFLATPGYTFEFDLTAWGWIHLLIGTVAVIISFGLLVAAKWARILGVIIASLMIIANFLSLPYHPVWSITLIAMNGFIIWALCVVKKETVY</sequence>
<dbReference type="EMBL" id="CP097289">
    <property type="protein sequence ID" value="UQT60931.1"/>
    <property type="molecule type" value="Genomic_DNA"/>
</dbReference>
<keyword evidence="1" id="KW-1133">Transmembrane helix</keyword>
<organism evidence="3 4">
    <name type="scientific">Streptomyces durmitorensis</name>
    <dbReference type="NCBI Taxonomy" id="319947"/>
    <lineage>
        <taxon>Bacteria</taxon>
        <taxon>Bacillati</taxon>
        <taxon>Actinomycetota</taxon>
        <taxon>Actinomycetes</taxon>
        <taxon>Kitasatosporales</taxon>
        <taxon>Streptomycetaceae</taxon>
        <taxon>Streptomyces</taxon>
    </lineage>
</organism>
<protein>
    <recommendedName>
        <fullName evidence="2">DUF7144 domain-containing protein</fullName>
    </recommendedName>
</protein>
<accession>A0ABY4Q476</accession>
<evidence type="ECO:0000256" key="1">
    <source>
        <dbReference type="SAM" id="Phobius"/>
    </source>
</evidence>
<keyword evidence="1" id="KW-0472">Membrane</keyword>
<keyword evidence="4" id="KW-1185">Reference proteome</keyword>
<proteinExistence type="predicted"/>
<reference evidence="3 4" key="1">
    <citation type="submission" date="2022-05" db="EMBL/GenBank/DDBJ databases">
        <authorList>
            <person name="Zhou X."/>
            <person name="Li K."/>
            <person name="Man Y."/>
        </authorList>
    </citation>
    <scope>NUCLEOTIDE SEQUENCE [LARGE SCALE GENOMIC DNA]</scope>
    <source>
        <strain evidence="3 4">MS405</strain>
    </source>
</reference>
<dbReference type="Pfam" id="PF23636">
    <property type="entry name" value="DUF7144"/>
    <property type="match status" value="1"/>
</dbReference>
<feature type="transmembrane region" description="Helical" evidence="1">
    <location>
        <begin position="91"/>
        <end position="107"/>
    </location>
</feature>
<feature type="domain" description="DUF7144" evidence="2">
    <location>
        <begin position="21"/>
        <end position="133"/>
    </location>
</feature>
<evidence type="ECO:0000259" key="2">
    <source>
        <dbReference type="Pfam" id="PF23636"/>
    </source>
</evidence>